<dbReference type="AlphaFoldDB" id="A0A160T6U3"/>
<evidence type="ECO:0000313" key="5">
    <source>
        <dbReference type="Proteomes" id="UP000215027"/>
    </source>
</evidence>
<keyword evidence="1 2" id="KW-0238">DNA-binding</keyword>
<evidence type="ECO:0000256" key="2">
    <source>
        <dbReference type="HAMAP-Rule" id="MF_00274"/>
    </source>
</evidence>
<dbReference type="NCBIfam" id="TIGR00103">
    <property type="entry name" value="DNA_YbaB_EbfC"/>
    <property type="match status" value="1"/>
</dbReference>
<dbReference type="SUPFAM" id="SSF82607">
    <property type="entry name" value="YbaB-like"/>
    <property type="match status" value="1"/>
</dbReference>
<dbReference type="GO" id="GO:0005829">
    <property type="term" value="C:cytosol"/>
    <property type="evidence" value="ECO:0007669"/>
    <property type="project" value="TreeGrafter"/>
</dbReference>
<dbReference type="InterPro" id="IPR004401">
    <property type="entry name" value="YbaB/EbfC"/>
</dbReference>
<comment type="similarity">
    <text evidence="2">Belongs to the YbaB/EbfC family.</text>
</comment>
<keyword evidence="5" id="KW-1185">Reference proteome</keyword>
<dbReference type="HAMAP" id="MF_00274">
    <property type="entry name" value="DNA_YbaB_EbfC"/>
    <property type="match status" value="1"/>
</dbReference>
<dbReference type="PIRSF" id="PIRSF004555">
    <property type="entry name" value="UCP004555"/>
    <property type="match status" value="1"/>
</dbReference>
<evidence type="ECO:0000256" key="3">
    <source>
        <dbReference type="SAM" id="MobiDB-lite"/>
    </source>
</evidence>
<name>A0A160T6U3_9CHLR</name>
<dbReference type="GO" id="GO:0043590">
    <property type="term" value="C:bacterial nucleoid"/>
    <property type="evidence" value="ECO:0007669"/>
    <property type="project" value="UniProtKB-UniRule"/>
</dbReference>
<dbReference type="OrthoDB" id="9809370at2"/>
<proteinExistence type="inferred from homology"/>
<feature type="compositionally biased region" description="Basic residues" evidence="3">
    <location>
        <begin position="1"/>
        <end position="14"/>
    </location>
</feature>
<feature type="region of interest" description="Disordered" evidence="3">
    <location>
        <begin position="1"/>
        <end position="22"/>
    </location>
</feature>
<protein>
    <recommendedName>
        <fullName evidence="2">Nucleoid-associated protein CFX0092_A2887</fullName>
    </recommendedName>
</protein>
<dbReference type="Pfam" id="PF02575">
    <property type="entry name" value="YbaB_DNA_bd"/>
    <property type="match status" value="1"/>
</dbReference>
<comment type="function">
    <text evidence="2">Binds to DNA and alters its conformation. May be involved in regulation of gene expression, nucleoid organization and DNA protection.</text>
</comment>
<keyword evidence="2" id="KW-0963">Cytoplasm</keyword>
<comment type="subunit">
    <text evidence="2">Homodimer.</text>
</comment>
<evidence type="ECO:0000313" key="4">
    <source>
        <dbReference type="EMBL" id="CUS04765.2"/>
    </source>
</evidence>
<gene>
    <name evidence="4" type="ORF">CFX0092_A2887</name>
</gene>
<organism evidence="4 5">
    <name type="scientific">Candidatus Promineifilum breve</name>
    <dbReference type="NCBI Taxonomy" id="1806508"/>
    <lineage>
        <taxon>Bacteria</taxon>
        <taxon>Bacillati</taxon>
        <taxon>Chloroflexota</taxon>
        <taxon>Ardenticatenia</taxon>
        <taxon>Candidatus Promineifilales</taxon>
        <taxon>Candidatus Promineifilaceae</taxon>
        <taxon>Candidatus Promineifilum</taxon>
    </lineage>
</organism>
<accession>A0A160T6U3</accession>
<dbReference type="PANTHER" id="PTHR33449:SF1">
    <property type="entry name" value="NUCLEOID-ASSOCIATED PROTEIN YBAB"/>
    <property type="match status" value="1"/>
</dbReference>
<reference evidence="4" key="1">
    <citation type="submission" date="2016-01" db="EMBL/GenBank/DDBJ databases">
        <authorList>
            <person name="Mcilroy J.S."/>
            <person name="Karst M S."/>
            <person name="Albertsen M."/>
        </authorList>
    </citation>
    <scope>NUCLEOTIDE SEQUENCE</scope>
    <source>
        <strain evidence="4">Cfx-K</strain>
    </source>
</reference>
<dbReference type="KEGG" id="pbf:CFX0092_A2887"/>
<dbReference type="PANTHER" id="PTHR33449">
    <property type="entry name" value="NUCLEOID-ASSOCIATED PROTEIN YBAB"/>
    <property type="match status" value="1"/>
</dbReference>
<dbReference type="RefSeq" id="WP_095044055.1">
    <property type="nucleotide sequence ID" value="NZ_LN890655.1"/>
</dbReference>
<dbReference type="Gene3D" id="3.30.1310.10">
    <property type="entry name" value="Nucleoid-associated protein YbaB-like domain"/>
    <property type="match status" value="1"/>
</dbReference>
<dbReference type="InterPro" id="IPR036894">
    <property type="entry name" value="YbaB-like_sf"/>
</dbReference>
<evidence type="ECO:0000256" key="1">
    <source>
        <dbReference type="ARBA" id="ARBA00023125"/>
    </source>
</evidence>
<dbReference type="GO" id="GO:0003677">
    <property type="term" value="F:DNA binding"/>
    <property type="evidence" value="ECO:0007669"/>
    <property type="project" value="UniProtKB-UniRule"/>
</dbReference>
<comment type="subcellular location">
    <subcellularLocation>
        <location evidence="2">Cytoplasm</location>
        <location evidence="2">Nucleoid</location>
    </subcellularLocation>
</comment>
<sequence length="123" mass="12827">MTKRSFHGKPKKKTGSPNDMLGQVQKMQQEMAAAQNALEAETVTVTAGGGAITVIITGHQRLRGITIDPELLKPEEADFLQDMLVAGINAAIEQSQALAAQRMENITGGIGGMDGLLGGLGLG</sequence>
<dbReference type="EMBL" id="LN890655">
    <property type="protein sequence ID" value="CUS04765.2"/>
    <property type="molecule type" value="Genomic_DNA"/>
</dbReference>
<dbReference type="Proteomes" id="UP000215027">
    <property type="component" value="Chromosome I"/>
</dbReference>